<feature type="compositionally biased region" description="Polar residues" evidence="3">
    <location>
        <begin position="1"/>
        <end position="14"/>
    </location>
</feature>
<evidence type="ECO:0000256" key="2">
    <source>
        <dbReference type="ARBA" id="ARBA00023002"/>
    </source>
</evidence>
<dbReference type="PANTHER" id="PTHR42879:SF2">
    <property type="entry name" value="3-OXOACYL-[ACYL-CARRIER-PROTEIN] REDUCTASE FABG"/>
    <property type="match status" value="1"/>
</dbReference>
<dbReference type="CDD" id="cd05233">
    <property type="entry name" value="SDR_c"/>
    <property type="match status" value="1"/>
</dbReference>
<feature type="region of interest" description="Disordered" evidence="3">
    <location>
        <begin position="1"/>
        <end position="20"/>
    </location>
</feature>
<keyword evidence="2" id="KW-0560">Oxidoreductase</keyword>
<sequence length="287" mass="31472">MRTYNPITEGTPSASHMKPSRGHTAIVTGASSGIGKGIAIVLAREGYDIVTVYQSNTEGIEQLKEIVSGTYGRRFHAFQGDLTDPVYVEQFAREALEISQEVHILVNNAGAYYSEKLTEIRAEEMIAFINIDFVAPVLLMKAVSRHMLEKNIRGSLINITSTRAERAYPHSVLYGGMKAGLQRAGESAALELAMHGIRVNSIAPGATRIERANEEDYKVLAEKIPLRRIGEPADIGEAVLWLSSDAASYITGITLKIDGGLILPGMPESEDETLQYYGWKPVKLESY</sequence>
<dbReference type="InterPro" id="IPR036291">
    <property type="entry name" value="NAD(P)-bd_dom_sf"/>
</dbReference>
<dbReference type="GO" id="GO:0008206">
    <property type="term" value="P:bile acid metabolic process"/>
    <property type="evidence" value="ECO:0007669"/>
    <property type="project" value="UniProtKB-ARBA"/>
</dbReference>
<dbReference type="InterPro" id="IPR002347">
    <property type="entry name" value="SDR_fam"/>
</dbReference>
<comment type="similarity">
    <text evidence="1">Belongs to the short-chain dehydrogenases/reductases (SDR) family.</text>
</comment>
<protein>
    <submittedName>
        <fullName evidence="4">Glucose 1-dehydrogenase 2</fullName>
    </submittedName>
</protein>
<dbReference type="PRINTS" id="PR00080">
    <property type="entry name" value="SDRFAMILY"/>
</dbReference>
<reference evidence="4" key="2">
    <citation type="submission" date="2020-09" db="EMBL/GenBank/DDBJ databases">
        <authorList>
            <person name="Sun Q."/>
            <person name="Zhou Y."/>
        </authorList>
    </citation>
    <scope>NUCLEOTIDE SEQUENCE</scope>
    <source>
        <strain evidence="4">CGMCC 1.15178</strain>
    </source>
</reference>
<dbReference type="RefSeq" id="WP_229750057.1">
    <property type="nucleotide sequence ID" value="NZ_BMHP01000001.1"/>
</dbReference>
<dbReference type="GO" id="GO:0016491">
    <property type="term" value="F:oxidoreductase activity"/>
    <property type="evidence" value="ECO:0007669"/>
    <property type="project" value="UniProtKB-KW"/>
</dbReference>
<keyword evidence="5" id="KW-1185">Reference proteome</keyword>
<accession>A0A917DPC2</accession>
<dbReference type="Pfam" id="PF13561">
    <property type="entry name" value="adh_short_C2"/>
    <property type="match status" value="1"/>
</dbReference>
<dbReference type="InterPro" id="IPR050259">
    <property type="entry name" value="SDR"/>
</dbReference>
<name>A0A917DPC2_9BACL</name>
<dbReference type="Proteomes" id="UP000612456">
    <property type="component" value="Unassembled WGS sequence"/>
</dbReference>
<dbReference type="PRINTS" id="PR00081">
    <property type="entry name" value="GDHRDH"/>
</dbReference>
<dbReference type="SUPFAM" id="SSF51735">
    <property type="entry name" value="NAD(P)-binding Rossmann-fold domains"/>
    <property type="match status" value="1"/>
</dbReference>
<dbReference type="FunFam" id="3.40.50.720:FF:000084">
    <property type="entry name" value="Short-chain dehydrogenase reductase"/>
    <property type="match status" value="1"/>
</dbReference>
<evidence type="ECO:0000256" key="1">
    <source>
        <dbReference type="ARBA" id="ARBA00006484"/>
    </source>
</evidence>
<gene>
    <name evidence="4" type="primary">ycdF</name>
    <name evidence="4" type="ORF">GCM10010911_08960</name>
</gene>
<evidence type="ECO:0000256" key="3">
    <source>
        <dbReference type="SAM" id="MobiDB-lite"/>
    </source>
</evidence>
<dbReference type="Gene3D" id="3.40.50.720">
    <property type="entry name" value="NAD(P)-binding Rossmann-like Domain"/>
    <property type="match status" value="1"/>
</dbReference>
<proteinExistence type="inferred from homology"/>
<comment type="caution">
    <text evidence="4">The sequence shown here is derived from an EMBL/GenBank/DDBJ whole genome shotgun (WGS) entry which is preliminary data.</text>
</comment>
<evidence type="ECO:0000313" key="5">
    <source>
        <dbReference type="Proteomes" id="UP000612456"/>
    </source>
</evidence>
<dbReference type="EMBL" id="BMHP01000001">
    <property type="protein sequence ID" value="GGD53617.1"/>
    <property type="molecule type" value="Genomic_DNA"/>
</dbReference>
<dbReference type="PANTHER" id="PTHR42879">
    <property type="entry name" value="3-OXOACYL-(ACYL-CARRIER-PROTEIN) REDUCTASE"/>
    <property type="match status" value="1"/>
</dbReference>
<reference evidence="4" key="1">
    <citation type="journal article" date="2014" name="Int. J. Syst. Evol. Microbiol.">
        <title>Complete genome sequence of Corynebacterium casei LMG S-19264T (=DSM 44701T), isolated from a smear-ripened cheese.</title>
        <authorList>
            <consortium name="US DOE Joint Genome Institute (JGI-PGF)"/>
            <person name="Walter F."/>
            <person name="Albersmeier A."/>
            <person name="Kalinowski J."/>
            <person name="Ruckert C."/>
        </authorList>
    </citation>
    <scope>NUCLEOTIDE SEQUENCE</scope>
    <source>
        <strain evidence="4">CGMCC 1.15178</strain>
    </source>
</reference>
<organism evidence="4 5">
    <name type="scientific">Paenibacillus nasutitermitis</name>
    <dbReference type="NCBI Taxonomy" id="1652958"/>
    <lineage>
        <taxon>Bacteria</taxon>
        <taxon>Bacillati</taxon>
        <taxon>Bacillota</taxon>
        <taxon>Bacilli</taxon>
        <taxon>Bacillales</taxon>
        <taxon>Paenibacillaceae</taxon>
        <taxon>Paenibacillus</taxon>
    </lineage>
</organism>
<evidence type="ECO:0000313" key="4">
    <source>
        <dbReference type="EMBL" id="GGD53617.1"/>
    </source>
</evidence>
<dbReference type="AlphaFoldDB" id="A0A917DPC2"/>